<organism evidence="6 7">
    <name type="scientific">Marinobacterium nitratireducens</name>
    <dbReference type="NCBI Taxonomy" id="518897"/>
    <lineage>
        <taxon>Bacteria</taxon>
        <taxon>Pseudomonadati</taxon>
        <taxon>Pseudomonadota</taxon>
        <taxon>Gammaproteobacteria</taxon>
        <taxon>Oceanospirillales</taxon>
        <taxon>Oceanospirillaceae</taxon>
        <taxon>Marinobacterium</taxon>
    </lineage>
</organism>
<feature type="domain" description="GGDEF" evidence="5">
    <location>
        <begin position="428"/>
        <end position="560"/>
    </location>
</feature>
<dbReference type="AlphaFoldDB" id="A0A917ZB81"/>
<evidence type="ECO:0000256" key="2">
    <source>
        <dbReference type="ARBA" id="ARBA00012528"/>
    </source>
</evidence>
<accession>A0A917ZB81</accession>
<evidence type="ECO:0000313" key="6">
    <source>
        <dbReference type="EMBL" id="GGO79205.1"/>
    </source>
</evidence>
<dbReference type="RefSeq" id="WP_188859632.1">
    <property type="nucleotide sequence ID" value="NZ_BMLT01000003.1"/>
</dbReference>
<dbReference type="GO" id="GO:0052621">
    <property type="term" value="F:diguanylate cyclase activity"/>
    <property type="evidence" value="ECO:0007669"/>
    <property type="project" value="UniProtKB-EC"/>
</dbReference>
<dbReference type="SMART" id="SM00267">
    <property type="entry name" value="GGDEF"/>
    <property type="match status" value="1"/>
</dbReference>
<comment type="caution">
    <text evidence="6">The sequence shown here is derived from an EMBL/GenBank/DDBJ whole genome shotgun (WGS) entry which is preliminary data.</text>
</comment>
<dbReference type="GO" id="GO:0043709">
    <property type="term" value="P:cell adhesion involved in single-species biofilm formation"/>
    <property type="evidence" value="ECO:0007669"/>
    <property type="project" value="TreeGrafter"/>
</dbReference>
<dbReference type="PANTHER" id="PTHR45138">
    <property type="entry name" value="REGULATORY COMPONENTS OF SENSORY TRANSDUCTION SYSTEM"/>
    <property type="match status" value="1"/>
</dbReference>
<evidence type="ECO:0000256" key="1">
    <source>
        <dbReference type="ARBA" id="ARBA00001946"/>
    </source>
</evidence>
<protein>
    <recommendedName>
        <fullName evidence="2">diguanylate cyclase</fullName>
        <ecNumber evidence="2">2.7.7.65</ecNumber>
    </recommendedName>
</protein>
<dbReference type="GO" id="GO:0005886">
    <property type="term" value="C:plasma membrane"/>
    <property type="evidence" value="ECO:0007669"/>
    <property type="project" value="TreeGrafter"/>
</dbReference>
<dbReference type="InterPro" id="IPR029787">
    <property type="entry name" value="Nucleotide_cyclase"/>
</dbReference>
<comment type="cofactor">
    <cofactor evidence="1">
        <name>Mg(2+)</name>
        <dbReference type="ChEBI" id="CHEBI:18420"/>
    </cofactor>
</comment>
<evidence type="ECO:0000313" key="7">
    <source>
        <dbReference type="Proteomes" id="UP000599578"/>
    </source>
</evidence>
<dbReference type="GO" id="GO:1902201">
    <property type="term" value="P:negative regulation of bacterial-type flagellum-dependent cell motility"/>
    <property type="evidence" value="ECO:0007669"/>
    <property type="project" value="TreeGrafter"/>
</dbReference>
<keyword evidence="4" id="KW-0175">Coiled coil</keyword>
<dbReference type="SUPFAM" id="SSF55073">
    <property type="entry name" value="Nucleotide cyclase"/>
    <property type="match status" value="1"/>
</dbReference>
<proteinExistence type="predicted"/>
<dbReference type="InterPro" id="IPR048516">
    <property type="entry name" value="DGCcoil"/>
</dbReference>
<gene>
    <name evidence="6" type="ORF">GCM10011348_12900</name>
</gene>
<sequence length="568" mass="63553">MTVLSESERWRQKYFDQLAVTEQEETRLRQKVRTLQSLVDHIILASRGGDDVLDAELRQLSAVIRQDDADEGSLEALAQQLKQSARQFDLERCAGAERFIEAMAQLVDQLLVCDLPAEQLDALKALSHDIKKQSDNLRAYPELLAQYSELQGSAVRALARPAPVAAPRRGFFERIFGAGDDRAASKPERQTCPLGTETEPLAVAVKQQEAGAVVNLNRLTRELKRMLSELPLSEIGEQERDRLLSGLESCRDGDQLVNWLQALAEWVLGAFGQVKSEIGAFLETLSSRLREVDQMLDSNQRLQSRARDNNTELEAAMRRHVGEVQASLSGATDLQNLKHSINSSMTSILDSVAHFMVREAEREQDAVAEADQLRERLRELEADSRKLQQQVAESQRLANTDPLSGLPNRAAYDDRVVQEFQRWKRGDGPLSLAVFDLDKLKDINDRYGHLAGDKAIQLVARETAGMLGPEHFIARYGGEEFVILLPGSPVDAAMQRMERIRQHVAGLPFHFRGETLRVTASIGVCEFSGHTTITEVFERADQALYRAKRSGRNRIERAEDSVIAQNAG</sequence>
<dbReference type="FunFam" id="3.30.70.270:FF:000001">
    <property type="entry name" value="Diguanylate cyclase domain protein"/>
    <property type="match status" value="1"/>
</dbReference>
<dbReference type="InterPro" id="IPR043128">
    <property type="entry name" value="Rev_trsase/Diguanyl_cyclase"/>
</dbReference>
<dbReference type="PROSITE" id="PS50887">
    <property type="entry name" value="GGDEF"/>
    <property type="match status" value="1"/>
</dbReference>
<keyword evidence="7" id="KW-1185">Reference proteome</keyword>
<dbReference type="NCBIfam" id="TIGR00254">
    <property type="entry name" value="GGDEF"/>
    <property type="match status" value="1"/>
</dbReference>
<reference evidence="6 7" key="1">
    <citation type="journal article" date="2014" name="Int. J. Syst. Evol. Microbiol.">
        <title>Complete genome sequence of Corynebacterium casei LMG S-19264T (=DSM 44701T), isolated from a smear-ripened cheese.</title>
        <authorList>
            <consortium name="US DOE Joint Genome Institute (JGI-PGF)"/>
            <person name="Walter F."/>
            <person name="Albersmeier A."/>
            <person name="Kalinowski J."/>
            <person name="Ruckert C."/>
        </authorList>
    </citation>
    <scope>NUCLEOTIDE SEQUENCE [LARGE SCALE GENOMIC DNA]</scope>
    <source>
        <strain evidence="6 7">CGMCC 1.7286</strain>
    </source>
</reference>
<dbReference type="Pfam" id="PF00990">
    <property type="entry name" value="GGDEF"/>
    <property type="match status" value="1"/>
</dbReference>
<dbReference type="InterPro" id="IPR000160">
    <property type="entry name" value="GGDEF_dom"/>
</dbReference>
<evidence type="ECO:0000259" key="5">
    <source>
        <dbReference type="PROSITE" id="PS50887"/>
    </source>
</evidence>
<dbReference type="Gene3D" id="3.30.70.270">
    <property type="match status" value="1"/>
</dbReference>
<feature type="coiled-coil region" evidence="4">
    <location>
        <begin position="360"/>
        <end position="397"/>
    </location>
</feature>
<dbReference type="CDD" id="cd01949">
    <property type="entry name" value="GGDEF"/>
    <property type="match status" value="1"/>
</dbReference>
<dbReference type="Pfam" id="PF20975">
    <property type="entry name" value="DGCcoil"/>
    <property type="match status" value="1"/>
</dbReference>
<evidence type="ECO:0000256" key="3">
    <source>
        <dbReference type="ARBA" id="ARBA00034247"/>
    </source>
</evidence>
<evidence type="ECO:0000256" key="4">
    <source>
        <dbReference type="SAM" id="Coils"/>
    </source>
</evidence>
<comment type="catalytic activity">
    <reaction evidence="3">
        <text>2 GTP = 3',3'-c-di-GMP + 2 diphosphate</text>
        <dbReference type="Rhea" id="RHEA:24898"/>
        <dbReference type="ChEBI" id="CHEBI:33019"/>
        <dbReference type="ChEBI" id="CHEBI:37565"/>
        <dbReference type="ChEBI" id="CHEBI:58805"/>
        <dbReference type="EC" id="2.7.7.65"/>
    </reaction>
</comment>
<name>A0A917ZB81_9GAMM</name>
<dbReference type="PANTHER" id="PTHR45138:SF9">
    <property type="entry name" value="DIGUANYLATE CYCLASE DGCM-RELATED"/>
    <property type="match status" value="1"/>
</dbReference>
<dbReference type="InterPro" id="IPR050469">
    <property type="entry name" value="Diguanylate_Cyclase"/>
</dbReference>
<dbReference type="EMBL" id="BMLT01000003">
    <property type="protein sequence ID" value="GGO79205.1"/>
    <property type="molecule type" value="Genomic_DNA"/>
</dbReference>
<dbReference type="EC" id="2.7.7.65" evidence="2"/>
<dbReference type="Proteomes" id="UP000599578">
    <property type="component" value="Unassembled WGS sequence"/>
</dbReference>